<proteinExistence type="predicted"/>
<gene>
    <name evidence="1" type="ORF">NN4_80270</name>
</gene>
<organism evidence="1 2">
    <name type="scientific">Nocardia ninae NBRC 108245</name>
    <dbReference type="NCBI Taxonomy" id="1210091"/>
    <lineage>
        <taxon>Bacteria</taxon>
        <taxon>Bacillati</taxon>
        <taxon>Actinomycetota</taxon>
        <taxon>Actinomycetes</taxon>
        <taxon>Mycobacteriales</taxon>
        <taxon>Nocardiaceae</taxon>
        <taxon>Nocardia</taxon>
    </lineage>
</organism>
<evidence type="ECO:0000313" key="2">
    <source>
        <dbReference type="Proteomes" id="UP000321424"/>
    </source>
</evidence>
<reference evidence="1 2" key="1">
    <citation type="submission" date="2019-07" db="EMBL/GenBank/DDBJ databases">
        <title>Whole genome shotgun sequence of Nocardia ninae NBRC 108245.</title>
        <authorList>
            <person name="Hosoyama A."/>
            <person name="Uohara A."/>
            <person name="Ohji S."/>
            <person name="Ichikawa N."/>
        </authorList>
    </citation>
    <scope>NUCLEOTIDE SEQUENCE [LARGE SCALE GENOMIC DNA]</scope>
    <source>
        <strain evidence="1 2">NBRC 108245</strain>
    </source>
</reference>
<dbReference type="Proteomes" id="UP000321424">
    <property type="component" value="Unassembled WGS sequence"/>
</dbReference>
<sequence>MKARMTLSLEQVTADYITKQAAAAGGNVSAWVERHFREQALRESVASYVEWDAANPGYAETAAEEAETAAREAGLA</sequence>
<evidence type="ECO:0000313" key="1">
    <source>
        <dbReference type="EMBL" id="GEM43508.1"/>
    </source>
</evidence>
<comment type="caution">
    <text evidence="1">The sequence shown here is derived from an EMBL/GenBank/DDBJ whole genome shotgun (WGS) entry which is preliminary data.</text>
</comment>
<accession>A0A511MTF5</accession>
<dbReference type="AlphaFoldDB" id="A0A511MTF5"/>
<evidence type="ECO:0008006" key="3">
    <source>
        <dbReference type="Google" id="ProtNLM"/>
    </source>
</evidence>
<dbReference type="RefSeq" id="WP_147142299.1">
    <property type="nucleotide sequence ID" value="NZ_BJXA01000101.1"/>
</dbReference>
<keyword evidence="2" id="KW-1185">Reference proteome</keyword>
<dbReference type="EMBL" id="BJXA01000101">
    <property type="protein sequence ID" value="GEM43508.1"/>
    <property type="molecule type" value="Genomic_DNA"/>
</dbReference>
<protein>
    <recommendedName>
        <fullName evidence="3">Antitoxin MazE7</fullName>
    </recommendedName>
</protein>
<dbReference type="OrthoDB" id="9898368at2"/>
<name>A0A511MTF5_9NOCA</name>